<dbReference type="Proteomes" id="UP000287394">
    <property type="component" value="Chromosome"/>
</dbReference>
<evidence type="ECO:0000313" key="1">
    <source>
        <dbReference type="EMBL" id="BDI34383.1"/>
    </source>
</evidence>
<protein>
    <submittedName>
        <fullName evidence="1">Uncharacterized protein</fullName>
    </submittedName>
</protein>
<dbReference type="EMBL" id="AP025739">
    <property type="protein sequence ID" value="BDI34383.1"/>
    <property type="molecule type" value="Genomic_DNA"/>
</dbReference>
<dbReference type="AlphaFoldDB" id="A0A402CQW5"/>
<name>A0A402CQW5_9BACT</name>
<dbReference type="KEGG" id="ccot:CCAX7_64340"/>
<sequence>MGRSAGDSDSRVGAAVAAQAWEAVRRALGKWVTRTEVRALPSGSMLSLPAVPDDDLLTGPEPGQGLREWECRPEARVLTHLAPDAPPGGEGVDLAAVITIVSGDAALGDGDCLVHETPVAPSAAQIYSPAPGKWEAGAIDIHDARTALAGGACRALKFSAMSAPKVGRLATVLPKFARAPKIPRLGGGPDGLPRPRRMVIRNGMGVISRIPLVRRSIAVDRSTPAAHPEERARLAVTGKTTPDRVLVVGMFPSVPVAAVSRLALEPDGNELRIWLKPDAIVAGAPPKMLTLLVGRDRESGKTIQTVL</sequence>
<gene>
    <name evidence="1" type="ORF">CCAX7_64340</name>
</gene>
<evidence type="ECO:0000313" key="2">
    <source>
        <dbReference type="Proteomes" id="UP000287394"/>
    </source>
</evidence>
<reference evidence="1 2" key="1">
    <citation type="journal article" date="2019" name="Int. J. Syst. Evol. Microbiol.">
        <title>Capsulimonas corticalis gen. nov., sp. nov., an aerobic capsulated bacterium, of a novel bacterial order, Capsulimonadales ord. nov., of the class Armatimonadia of the phylum Armatimonadetes.</title>
        <authorList>
            <person name="Li J."/>
            <person name="Kudo C."/>
            <person name="Tonouchi A."/>
        </authorList>
    </citation>
    <scope>NUCLEOTIDE SEQUENCE [LARGE SCALE GENOMIC DNA]</scope>
    <source>
        <strain evidence="1 2">AX-7</strain>
    </source>
</reference>
<proteinExistence type="predicted"/>
<keyword evidence="2" id="KW-1185">Reference proteome</keyword>
<accession>A0A402CQW5</accession>
<organism evidence="1 2">
    <name type="scientific">Capsulimonas corticalis</name>
    <dbReference type="NCBI Taxonomy" id="2219043"/>
    <lineage>
        <taxon>Bacteria</taxon>
        <taxon>Bacillati</taxon>
        <taxon>Armatimonadota</taxon>
        <taxon>Armatimonadia</taxon>
        <taxon>Capsulimonadales</taxon>
        <taxon>Capsulimonadaceae</taxon>
        <taxon>Capsulimonas</taxon>
    </lineage>
</organism>
<dbReference type="RefSeq" id="WP_119319753.1">
    <property type="nucleotide sequence ID" value="NZ_AP025739.1"/>
</dbReference>